<evidence type="ECO:0000259" key="11">
    <source>
        <dbReference type="Pfam" id="PF00408"/>
    </source>
</evidence>
<dbReference type="Pfam" id="PF02879">
    <property type="entry name" value="PGM_PMM_II"/>
    <property type="match status" value="1"/>
</dbReference>
<evidence type="ECO:0000256" key="3">
    <source>
        <dbReference type="ARBA" id="ARBA00004699"/>
    </source>
</evidence>
<feature type="domain" description="Alpha-D-phosphohexomutase alpha/beta/alpha" evidence="13">
    <location>
        <begin position="199"/>
        <end position="304"/>
    </location>
</feature>
<reference evidence="15 16" key="1">
    <citation type="submission" date="2015-11" db="EMBL/GenBank/DDBJ databases">
        <title>Draft WGS of Vibrio toranzoniae.</title>
        <authorList>
            <person name="Lasa A."/>
            <person name="Romalde J.L."/>
        </authorList>
    </citation>
    <scope>NUCLEOTIDE SEQUENCE [LARGE SCALE GENOMIC DNA]</scope>
    <source>
        <strain evidence="15 16">Vb 10.8</strain>
    </source>
</reference>
<dbReference type="EC" id="5.4.2.8" evidence="5"/>
<dbReference type="EMBL" id="LMXU01000033">
    <property type="protein sequence ID" value="KWT99291.1"/>
    <property type="molecule type" value="Genomic_DNA"/>
</dbReference>
<keyword evidence="6" id="KW-0597">Phosphoprotein</keyword>
<name>A0A109D5J2_9VIBR</name>
<evidence type="ECO:0000256" key="10">
    <source>
        <dbReference type="RuleBase" id="RU004326"/>
    </source>
</evidence>
<dbReference type="Pfam" id="PF00408">
    <property type="entry name" value="PGM_PMM_IV"/>
    <property type="match status" value="1"/>
</dbReference>
<evidence type="ECO:0000259" key="14">
    <source>
        <dbReference type="Pfam" id="PF02880"/>
    </source>
</evidence>
<dbReference type="InterPro" id="IPR005843">
    <property type="entry name" value="A-D-PHexomutase_C"/>
</dbReference>
<dbReference type="Gene3D" id="3.40.120.10">
    <property type="entry name" value="Alpha-D-Glucose-1,6-Bisphosphate, subunit A, domain 3"/>
    <property type="match status" value="3"/>
</dbReference>
<feature type="domain" description="Alpha-D-phosphohexomutase C-terminal" evidence="11">
    <location>
        <begin position="424"/>
        <end position="495"/>
    </location>
</feature>
<dbReference type="PROSITE" id="PS00710">
    <property type="entry name" value="PGM_PMM"/>
    <property type="match status" value="1"/>
</dbReference>
<dbReference type="PANTHER" id="PTHR43771">
    <property type="entry name" value="PHOSPHOMANNOMUTASE"/>
    <property type="match status" value="1"/>
</dbReference>
<organism evidence="15 16">
    <name type="scientific">Vibrio toranzoniae</name>
    <dbReference type="NCBI Taxonomy" id="1194427"/>
    <lineage>
        <taxon>Bacteria</taxon>
        <taxon>Pseudomonadati</taxon>
        <taxon>Pseudomonadota</taxon>
        <taxon>Gammaproteobacteria</taxon>
        <taxon>Vibrionales</taxon>
        <taxon>Vibrionaceae</taxon>
        <taxon>Vibrio</taxon>
    </lineage>
</organism>
<comment type="similarity">
    <text evidence="4 10">Belongs to the phosphohexose mutase family.</text>
</comment>
<protein>
    <recommendedName>
        <fullName evidence="5">phosphomannomutase</fullName>
        <ecNumber evidence="5">5.4.2.8</ecNumber>
    </recommendedName>
</protein>
<evidence type="ECO:0000313" key="15">
    <source>
        <dbReference type="EMBL" id="KWT99291.1"/>
    </source>
</evidence>
<evidence type="ECO:0000259" key="12">
    <source>
        <dbReference type="Pfam" id="PF02878"/>
    </source>
</evidence>
<evidence type="ECO:0000256" key="4">
    <source>
        <dbReference type="ARBA" id="ARBA00010231"/>
    </source>
</evidence>
<keyword evidence="7 10" id="KW-0479">Metal-binding</keyword>
<evidence type="ECO:0000256" key="1">
    <source>
        <dbReference type="ARBA" id="ARBA00000586"/>
    </source>
</evidence>
<dbReference type="GO" id="GO:0000287">
    <property type="term" value="F:magnesium ion binding"/>
    <property type="evidence" value="ECO:0007669"/>
    <property type="project" value="InterPro"/>
</dbReference>
<feature type="domain" description="Alpha-D-phosphohexomutase alpha/beta/alpha" evidence="14">
    <location>
        <begin position="309"/>
        <end position="417"/>
    </location>
</feature>
<sequence length="501" mass="55631">MKLTLDLSCFKNNDVRGIIGSQINEPFAYLLGKAFGQHLLNQRVEHSLEVTYQQRNHDGKKQFSNSVAQVVVGRDNRDTSLSLQDAMTRGLIESGITVVNLGVTGTEEVYFATRHLNSIGGVQITASHNPINYNGMKLVGADASPISKHSGLNAIKRRVEALGKTCNSNNTDGNTPNYRLQANQVPQCYTSSKSISVLDPYVDHLLSYINPFELTPMKIVVNAGNGVAGHVIDALESRFINLGVPIKLIKINHKPDAKFPNGIPNPLIIENQNATREAVLKHAADIGIAWDGDFDRCFFFDETGRYIEGYYIVGLLIEAFLLKEPNATVLHDMRLTWNTIEVANKLDGNAIAVKAGHALIKEAMRNKNAVYGGEMSAHHYFRDFGYCDSGMIPWLLIIELISKSGRSLYQLTQASISNFPSSGEINRTVSDPKQVIENLLNHYKNSALTISDIDGISVEMSNWRFNLRMSNTEPLMRLNVESRKDPKLLAEKVDELLSFLV</sequence>
<dbReference type="PRINTS" id="PR00509">
    <property type="entry name" value="PGMPMM"/>
</dbReference>
<dbReference type="Pfam" id="PF02880">
    <property type="entry name" value="PGM_PMM_III"/>
    <property type="match status" value="1"/>
</dbReference>
<dbReference type="SUPFAM" id="SSF55957">
    <property type="entry name" value="Phosphoglucomutase, C-terminal domain"/>
    <property type="match status" value="1"/>
</dbReference>
<dbReference type="InterPro" id="IPR036900">
    <property type="entry name" value="A-D-PHexomutase_C_sf"/>
</dbReference>
<dbReference type="GO" id="GO:0004615">
    <property type="term" value="F:phosphomannomutase activity"/>
    <property type="evidence" value="ECO:0007669"/>
    <property type="project" value="UniProtKB-EC"/>
</dbReference>
<keyword evidence="9 15" id="KW-0413">Isomerase</keyword>
<dbReference type="Proteomes" id="UP000057389">
    <property type="component" value="Unassembled WGS sequence"/>
</dbReference>
<dbReference type="OrthoDB" id="9803322at2"/>
<proteinExistence type="inferred from homology"/>
<comment type="pathway">
    <text evidence="3">Nucleotide-sugar biosynthesis; GDP-alpha-D-mannose biosynthesis; alpha-D-mannose 1-phosphate from D-fructose 6-phosphate: step 2/2.</text>
</comment>
<dbReference type="PANTHER" id="PTHR43771:SF1">
    <property type="entry name" value="PHOSPHOMANNOMUTASE"/>
    <property type="match status" value="1"/>
</dbReference>
<dbReference type="InterPro" id="IPR005844">
    <property type="entry name" value="A-D-PHexomutase_a/b/a-I"/>
</dbReference>
<evidence type="ECO:0000256" key="7">
    <source>
        <dbReference type="ARBA" id="ARBA00022723"/>
    </source>
</evidence>
<evidence type="ECO:0000313" key="16">
    <source>
        <dbReference type="Proteomes" id="UP000057389"/>
    </source>
</evidence>
<dbReference type="Pfam" id="PF02878">
    <property type="entry name" value="PGM_PMM_I"/>
    <property type="match status" value="1"/>
</dbReference>
<accession>A0A109D5J2</accession>
<evidence type="ECO:0000256" key="9">
    <source>
        <dbReference type="ARBA" id="ARBA00023235"/>
    </source>
</evidence>
<dbReference type="InterPro" id="IPR005845">
    <property type="entry name" value="A-D-PHexomutase_a/b/a-II"/>
</dbReference>
<dbReference type="InterPro" id="IPR016066">
    <property type="entry name" value="A-D-PHexomutase_CS"/>
</dbReference>
<evidence type="ECO:0000256" key="6">
    <source>
        <dbReference type="ARBA" id="ARBA00022553"/>
    </source>
</evidence>
<evidence type="ECO:0000259" key="13">
    <source>
        <dbReference type="Pfam" id="PF02879"/>
    </source>
</evidence>
<dbReference type="SUPFAM" id="SSF53738">
    <property type="entry name" value="Phosphoglucomutase, first 3 domains"/>
    <property type="match status" value="3"/>
</dbReference>
<evidence type="ECO:0000256" key="8">
    <source>
        <dbReference type="ARBA" id="ARBA00022842"/>
    </source>
</evidence>
<comment type="catalytic activity">
    <reaction evidence="1">
        <text>alpha-D-mannose 1-phosphate = D-mannose 6-phosphate</text>
        <dbReference type="Rhea" id="RHEA:11140"/>
        <dbReference type="ChEBI" id="CHEBI:58409"/>
        <dbReference type="ChEBI" id="CHEBI:58735"/>
        <dbReference type="EC" id="5.4.2.8"/>
    </reaction>
</comment>
<dbReference type="CDD" id="cd03089">
    <property type="entry name" value="PMM_PGM"/>
    <property type="match status" value="1"/>
</dbReference>
<gene>
    <name evidence="15" type="ORF">APQ14_16800</name>
</gene>
<dbReference type="InterPro" id="IPR016055">
    <property type="entry name" value="A-D-PHexomutase_a/b/a-I/II/III"/>
</dbReference>
<evidence type="ECO:0000256" key="5">
    <source>
        <dbReference type="ARBA" id="ARBA00012730"/>
    </source>
</evidence>
<comment type="cofactor">
    <cofactor evidence="2">
        <name>Mg(2+)</name>
        <dbReference type="ChEBI" id="CHEBI:18420"/>
    </cofactor>
</comment>
<dbReference type="InterPro" id="IPR005846">
    <property type="entry name" value="A-D-PHexomutase_a/b/a-III"/>
</dbReference>
<dbReference type="Gene3D" id="3.30.310.50">
    <property type="entry name" value="Alpha-D-phosphohexomutase, C-terminal domain"/>
    <property type="match status" value="1"/>
</dbReference>
<evidence type="ECO:0000256" key="2">
    <source>
        <dbReference type="ARBA" id="ARBA00001946"/>
    </source>
</evidence>
<dbReference type="InterPro" id="IPR005841">
    <property type="entry name" value="Alpha-D-phosphohexomutase_SF"/>
</dbReference>
<comment type="caution">
    <text evidence="15">The sequence shown here is derived from an EMBL/GenBank/DDBJ whole genome shotgun (WGS) entry which is preliminary data.</text>
</comment>
<feature type="domain" description="Alpha-D-phosphohexomutase alpha/beta/alpha" evidence="12">
    <location>
        <begin position="65"/>
        <end position="161"/>
    </location>
</feature>
<keyword evidence="8 10" id="KW-0460">Magnesium</keyword>
<keyword evidence="16" id="KW-1185">Reference proteome</keyword>
<dbReference type="GO" id="GO:0005975">
    <property type="term" value="P:carbohydrate metabolic process"/>
    <property type="evidence" value="ECO:0007669"/>
    <property type="project" value="InterPro"/>
</dbReference>
<dbReference type="AlphaFoldDB" id="A0A109D5J2"/>